<evidence type="ECO:0000313" key="3">
    <source>
        <dbReference type="Proteomes" id="UP000807353"/>
    </source>
</evidence>
<keyword evidence="1" id="KW-0175">Coiled coil</keyword>
<evidence type="ECO:0000256" key="1">
    <source>
        <dbReference type="SAM" id="Coils"/>
    </source>
</evidence>
<sequence length="128" mass="14393">MDFDISLRPKDNIYLLQVLTAMSAQLNTLQDITRDEQAGIAHDNKIHRGVSPILLPEIPAPDLDLDLSSIIGSSNADVNSKVQKRASNVMKLSQENEKLKAELKAMSDRLEAAERRREELAKKEQETR</sequence>
<name>A0A9P5XUC4_9AGAR</name>
<dbReference type="OrthoDB" id="3254913at2759"/>
<organism evidence="2 3">
    <name type="scientific">Collybia nuda</name>
    <dbReference type="NCBI Taxonomy" id="64659"/>
    <lineage>
        <taxon>Eukaryota</taxon>
        <taxon>Fungi</taxon>
        <taxon>Dikarya</taxon>
        <taxon>Basidiomycota</taxon>
        <taxon>Agaricomycotina</taxon>
        <taxon>Agaricomycetes</taxon>
        <taxon>Agaricomycetidae</taxon>
        <taxon>Agaricales</taxon>
        <taxon>Tricholomatineae</taxon>
        <taxon>Clitocybaceae</taxon>
        <taxon>Collybia</taxon>
    </lineage>
</organism>
<proteinExistence type="predicted"/>
<dbReference type="Proteomes" id="UP000807353">
    <property type="component" value="Unassembled WGS sequence"/>
</dbReference>
<gene>
    <name evidence="2" type="ORF">BDZ94DRAFT_261882</name>
</gene>
<dbReference type="EMBL" id="MU150384">
    <property type="protein sequence ID" value="KAF9457174.1"/>
    <property type="molecule type" value="Genomic_DNA"/>
</dbReference>
<feature type="coiled-coil region" evidence="1">
    <location>
        <begin position="82"/>
        <end position="123"/>
    </location>
</feature>
<comment type="caution">
    <text evidence="2">The sequence shown here is derived from an EMBL/GenBank/DDBJ whole genome shotgun (WGS) entry which is preliminary data.</text>
</comment>
<accession>A0A9P5XUC4</accession>
<keyword evidence="3" id="KW-1185">Reference proteome</keyword>
<dbReference type="AlphaFoldDB" id="A0A9P5XUC4"/>
<reference evidence="2" key="1">
    <citation type="submission" date="2020-11" db="EMBL/GenBank/DDBJ databases">
        <authorList>
            <consortium name="DOE Joint Genome Institute"/>
            <person name="Ahrendt S."/>
            <person name="Riley R."/>
            <person name="Andreopoulos W."/>
            <person name="Labutti K."/>
            <person name="Pangilinan J."/>
            <person name="Ruiz-Duenas F.J."/>
            <person name="Barrasa J.M."/>
            <person name="Sanchez-Garcia M."/>
            <person name="Camarero S."/>
            <person name="Miyauchi S."/>
            <person name="Serrano A."/>
            <person name="Linde D."/>
            <person name="Babiker R."/>
            <person name="Drula E."/>
            <person name="Ayuso-Fernandez I."/>
            <person name="Pacheco R."/>
            <person name="Padilla G."/>
            <person name="Ferreira P."/>
            <person name="Barriuso J."/>
            <person name="Kellner H."/>
            <person name="Castanera R."/>
            <person name="Alfaro M."/>
            <person name="Ramirez L."/>
            <person name="Pisabarro A.G."/>
            <person name="Kuo A."/>
            <person name="Tritt A."/>
            <person name="Lipzen A."/>
            <person name="He G."/>
            <person name="Yan M."/>
            <person name="Ng V."/>
            <person name="Cullen D."/>
            <person name="Martin F."/>
            <person name="Rosso M.-N."/>
            <person name="Henrissat B."/>
            <person name="Hibbett D."/>
            <person name="Martinez A.T."/>
            <person name="Grigoriev I.V."/>
        </authorList>
    </citation>
    <scope>NUCLEOTIDE SEQUENCE</scope>
    <source>
        <strain evidence="2">CBS 247.69</strain>
    </source>
</reference>
<protein>
    <submittedName>
        <fullName evidence="2">Uncharacterized protein</fullName>
    </submittedName>
</protein>
<evidence type="ECO:0000313" key="2">
    <source>
        <dbReference type="EMBL" id="KAF9457174.1"/>
    </source>
</evidence>